<evidence type="ECO:0000313" key="14">
    <source>
        <dbReference type="Proteomes" id="UP000467841"/>
    </source>
</evidence>
<keyword evidence="11" id="KW-1133">Transmembrane helix</keyword>
<evidence type="ECO:0000259" key="12">
    <source>
        <dbReference type="SMART" id="SM00856"/>
    </source>
</evidence>
<evidence type="ECO:0000256" key="5">
    <source>
        <dbReference type="ARBA" id="ARBA00022801"/>
    </source>
</evidence>
<feature type="domain" description="Pectinesterase inhibitor" evidence="12">
    <location>
        <begin position="67"/>
        <end position="234"/>
    </location>
</feature>
<dbReference type="EMBL" id="CACVBM020000910">
    <property type="protein sequence ID" value="CAA7024674.1"/>
    <property type="molecule type" value="Genomic_DNA"/>
</dbReference>
<sequence length="560" mass="60835">MDTVKSIIGYFKVDEAQDLASKRKALKRLFFLGVSVAVLVAIIICVAVSIVRSRNNDSTPSSSPNLTPAASLRAVCSMTQFPDSCISSISKFPSSNTTDPEVLFRLSLKVVVNELASISYLPKKLAEETEDERLKSALSVCEGMLDDAMDSLNKTVSAIEVGDGNSIIDPTKIDDLKTWLTAALTYHETCFDTLDEPSPDNKTKTENTSSTTISQSLKSAMQNSTEFTSSSLAIVAKCAVAISGRESNPNVTVAADGSGDVETITEAVLKVPTTSNEMFVIYVKSGTYVENIFLDKSAWNVMIYGDGRSKTIISGNKNCACADDVTLHTYQTPTFSILGKGFKMKNIGIINTAGPEKHQAVAFQSQSDNSVYYQCSFDGYQDTLYTHSNRQFYRDCDVTGTVDFIFGNAAAVFQDCTIRPRQPLPNQFNAITAQGRSGPDMASGIVIQRCTISANGNVTAATYFGRPWKKYSTTVYMESEIGSVVEAAGWMRWDASVDPPTSILYGEYKNWGPGSGLTQRVKWAGYKPDMSDAEVGKFTVASFILGSKWLPATGVPYQLT</sequence>
<dbReference type="SMART" id="SM00856">
    <property type="entry name" value="PMEI"/>
    <property type="match status" value="1"/>
</dbReference>
<dbReference type="EC" id="3.1.1.11" evidence="4 10"/>
<feature type="active site" evidence="9">
    <location>
        <position position="403"/>
    </location>
</feature>
<keyword evidence="10" id="KW-0964">Secreted</keyword>
<comment type="similarity">
    <text evidence="2">In the N-terminal section; belongs to the PMEI family.</text>
</comment>
<keyword evidence="11" id="KW-0812">Transmembrane</keyword>
<evidence type="ECO:0000256" key="4">
    <source>
        <dbReference type="ARBA" id="ARBA00013229"/>
    </source>
</evidence>
<dbReference type="InterPro" id="IPR035513">
    <property type="entry name" value="Invertase/methylesterase_inhib"/>
</dbReference>
<keyword evidence="6 10" id="KW-0063">Aspartyl esterase</keyword>
<keyword evidence="14" id="KW-1185">Reference proteome</keyword>
<dbReference type="InterPro" id="IPR012334">
    <property type="entry name" value="Pectin_lyas_fold"/>
</dbReference>
<comment type="pathway">
    <text evidence="1 10">Glycan metabolism; pectin degradation; 2-dehydro-3-deoxy-D-gluconate from pectin: step 1/5.</text>
</comment>
<dbReference type="InterPro" id="IPR011050">
    <property type="entry name" value="Pectin_lyase_fold/virulence"/>
</dbReference>
<name>A0A6D2IDI8_9BRAS</name>
<keyword evidence="8" id="KW-0325">Glycoprotein</keyword>
<dbReference type="NCBIfam" id="TIGR01614">
    <property type="entry name" value="PME_inhib"/>
    <property type="match status" value="1"/>
</dbReference>
<comment type="similarity">
    <text evidence="3">In the C-terminal section; belongs to the pectinesterase family.</text>
</comment>
<keyword evidence="7" id="KW-1015">Disulfide bond</keyword>
<dbReference type="Pfam" id="PF04043">
    <property type="entry name" value="PMEI"/>
    <property type="match status" value="1"/>
</dbReference>
<organism evidence="13 14">
    <name type="scientific">Microthlaspi erraticum</name>
    <dbReference type="NCBI Taxonomy" id="1685480"/>
    <lineage>
        <taxon>Eukaryota</taxon>
        <taxon>Viridiplantae</taxon>
        <taxon>Streptophyta</taxon>
        <taxon>Embryophyta</taxon>
        <taxon>Tracheophyta</taxon>
        <taxon>Spermatophyta</taxon>
        <taxon>Magnoliopsida</taxon>
        <taxon>eudicotyledons</taxon>
        <taxon>Gunneridae</taxon>
        <taxon>Pentapetalae</taxon>
        <taxon>rosids</taxon>
        <taxon>malvids</taxon>
        <taxon>Brassicales</taxon>
        <taxon>Brassicaceae</taxon>
        <taxon>Coluteocarpeae</taxon>
        <taxon>Microthlaspi</taxon>
    </lineage>
</organism>
<dbReference type="GO" id="GO:0042545">
    <property type="term" value="P:cell wall modification"/>
    <property type="evidence" value="ECO:0007669"/>
    <property type="project" value="UniProtKB-UniRule"/>
</dbReference>
<dbReference type="CDD" id="cd15798">
    <property type="entry name" value="PMEI-like_3"/>
    <property type="match status" value="1"/>
</dbReference>
<dbReference type="OrthoDB" id="2019149at2759"/>
<comment type="function">
    <text evidence="10">Acts in the modification of cell walls via demethylesterification of cell wall pectin.</text>
</comment>
<dbReference type="UniPathway" id="UPA00545">
    <property type="reaction ID" value="UER00823"/>
</dbReference>
<dbReference type="FunFam" id="2.160.20.10:FF:000001">
    <property type="entry name" value="Pectinesterase"/>
    <property type="match status" value="1"/>
</dbReference>
<dbReference type="InterPro" id="IPR018040">
    <property type="entry name" value="Pectinesterase_Tyr_AS"/>
</dbReference>
<dbReference type="InterPro" id="IPR006501">
    <property type="entry name" value="Pectinesterase_inhib_dom"/>
</dbReference>
<comment type="subcellular location">
    <subcellularLocation>
        <location evidence="10">Secreted</location>
        <location evidence="10">Cell wall</location>
    </subcellularLocation>
</comment>
<dbReference type="InterPro" id="IPR033131">
    <property type="entry name" value="Pectinesterase_Asp_AS"/>
</dbReference>
<evidence type="ECO:0000256" key="6">
    <source>
        <dbReference type="ARBA" id="ARBA00023085"/>
    </source>
</evidence>
<dbReference type="PANTHER" id="PTHR31707">
    <property type="entry name" value="PECTINESTERASE"/>
    <property type="match status" value="1"/>
</dbReference>
<dbReference type="InterPro" id="IPR000070">
    <property type="entry name" value="Pectinesterase_cat"/>
</dbReference>
<dbReference type="SUPFAM" id="SSF51126">
    <property type="entry name" value="Pectin lyase-like"/>
    <property type="match status" value="1"/>
</dbReference>
<dbReference type="GO" id="GO:0030599">
    <property type="term" value="F:pectinesterase activity"/>
    <property type="evidence" value="ECO:0007669"/>
    <property type="project" value="UniProtKB-UniRule"/>
</dbReference>
<dbReference type="Gene3D" id="1.20.140.40">
    <property type="entry name" value="Invertase/pectin methylesterase inhibitor family protein"/>
    <property type="match status" value="1"/>
</dbReference>
<dbReference type="GO" id="GO:0004857">
    <property type="term" value="F:enzyme inhibitor activity"/>
    <property type="evidence" value="ECO:0007669"/>
    <property type="project" value="InterPro"/>
</dbReference>
<proteinExistence type="inferred from homology"/>
<evidence type="ECO:0000256" key="11">
    <source>
        <dbReference type="SAM" id="Phobius"/>
    </source>
</evidence>
<protein>
    <recommendedName>
        <fullName evidence="4 10">Pectinesterase</fullName>
        <ecNumber evidence="4 10">3.1.1.11</ecNumber>
    </recommendedName>
</protein>
<dbReference type="AlphaFoldDB" id="A0A6D2IDI8"/>
<evidence type="ECO:0000256" key="7">
    <source>
        <dbReference type="ARBA" id="ARBA00023157"/>
    </source>
</evidence>
<evidence type="ECO:0000256" key="2">
    <source>
        <dbReference type="ARBA" id="ARBA00006027"/>
    </source>
</evidence>
<dbReference type="Gene3D" id="2.160.20.10">
    <property type="entry name" value="Single-stranded right-handed beta-helix, Pectin lyase-like"/>
    <property type="match status" value="1"/>
</dbReference>
<dbReference type="FunFam" id="1.20.140.40:FF:000010">
    <property type="entry name" value="Pectinesterase"/>
    <property type="match status" value="1"/>
</dbReference>
<evidence type="ECO:0000256" key="3">
    <source>
        <dbReference type="ARBA" id="ARBA00007786"/>
    </source>
</evidence>
<evidence type="ECO:0000256" key="1">
    <source>
        <dbReference type="ARBA" id="ARBA00005184"/>
    </source>
</evidence>
<accession>A0A6D2IDI8</accession>
<evidence type="ECO:0000256" key="9">
    <source>
        <dbReference type="PROSITE-ProRule" id="PRU10040"/>
    </source>
</evidence>
<dbReference type="SUPFAM" id="SSF101148">
    <property type="entry name" value="Plant invertase/pectin methylesterase inhibitor"/>
    <property type="match status" value="1"/>
</dbReference>
<keyword evidence="10" id="KW-0961">Cell wall biogenesis/degradation</keyword>
<dbReference type="GO" id="GO:0045490">
    <property type="term" value="P:pectin catabolic process"/>
    <property type="evidence" value="ECO:0007669"/>
    <property type="project" value="UniProtKB-UniRule"/>
</dbReference>
<comment type="caution">
    <text evidence="13">The sequence shown here is derived from an EMBL/GenBank/DDBJ whole genome shotgun (WGS) entry which is preliminary data.</text>
</comment>
<feature type="transmembrane region" description="Helical" evidence="11">
    <location>
        <begin position="29"/>
        <end position="51"/>
    </location>
</feature>
<dbReference type="PROSITE" id="PS00800">
    <property type="entry name" value="PECTINESTERASE_1"/>
    <property type="match status" value="1"/>
</dbReference>
<evidence type="ECO:0000256" key="10">
    <source>
        <dbReference type="RuleBase" id="RU000589"/>
    </source>
</evidence>
<keyword evidence="11" id="KW-0472">Membrane</keyword>
<evidence type="ECO:0000313" key="13">
    <source>
        <dbReference type="EMBL" id="CAA7024674.1"/>
    </source>
</evidence>
<comment type="catalytic activity">
    <reaction evidence="10">
        <text>[(1-&gt;4)-alpha-D-galacturonosyl methyl ester](n) + n H2O = [(1-&gt;4)-alpha-D-galacturonosyl](n) + n methanol + n H(+)</text>
        <dbReference type="Rhea" id="RHEA:22380"/>
        <dbReference type="Rhea" id="RHEA-COMP:14570"/>
        <dbReference type="Rhea" id="RHEA-COMP:14573"/>
        <dbReference type="ChEBI" id="CHEBI:15377"/>
        <dbReference type="ChEBI" id="CHEBI:15378"/>
        <dbReference type="ChEBI" id="CHEBI:17790"/>
        <dbReference type="ChEBI" id="CHEBI:140522"/>
        <dbReference type="ChEBI" id="CHEBI:140523"/>
        <dbReference type="EC" id="3.1.1.11"/>
    </reaction>
</comment>
<gene>
    <name evidence="13" type="ORF">MERR_LOCUS11909</name>
</gene>
<evidence type="ECO:0000256" key="8">
    <source>
        <dbReference type="ARBA" id="ARBA00023180"/>
    </source>
</evidence>
<keyword evidence="5 10" id="KW-0378">Hydrolase</keyword>
<reference evidence="13" key="1">
    <citation type="submission" date="2020-01" db="EMBL/GenBank/DDBJ databases">
        <authorList>
            <person name="Mishra B."/>
        </authorList>
    </citation>
    <scope>NUCLEOTIDE SEQUENCE [LARGE SCALE GENOMIC DNA]</scope>
</reference>
<dbReference type="PROSITE" id="PS00503">
    <property type="entry name" value="PECTINESTERASE_2"/>
    <property type="match status" value="1"/>
</dbReference>
<keyword evidence="10" id="KW-0134">Cell wall</keyword>
<dbReference type="Proteomes" id="UP000467841">
    <property type="component" value="Unassembled WGS sequence"/>
</dbReference>
<dbReference type="Pfam" id="PF01095">
    <property type="entry name" value="Pectinesterase"/>
    <property type="match status" value="1"/>
</dbReference>